<feature type="compositionally biased region" description="Polar residues" evidence="1">
    <location>
        <begin position="24"/>
        <end position="41"/>
    </location>
</feature>
<dbReference type="RefSeq" id="WP_176439425.1">
    <property type="nucleotide sequence ID" value="NZ_JACIFV010000017.1"/>
</dbReference>
<dbReference type="EMBL" id="JACIFV010000017">
    <property type="protein sequence ID" value="MBB4194120.1"/>
    <property type="molecule type" value="Genomic_DNA"/>
</dbReference>
<gene>
    <name evidence="2" type="ORF">GGD53_004298</name>
</gene>
<sequence length="54" mass="5728">MAKGQLRSNREARKPKKDKLATKPETSFAGQMKTAAQTAPHGSSAPKGGGQPHR</sequence>
<accession>A0A7W6QAR8</accession>
<feature type="region of interest" description="Disordered" evidence="1">
    <location>
        <begin position="1"/>
        <end position="54"/>
    </location>
</feature>
<feature type="compositionally biased region" description="Basic and acidic residues" evidence="1">
    <location>
        <begin position="8"/>
        <end position="22"/>
    </location>
</feature>
<evidence type="ECO:0000313" key="3">
    <source>
        <dbReference type="Proteomes" id="UP000524492"/>
    </source>
</evidence>
<reference evidence="2 3" key="1">
    <citation type="submission" date="2020-08" db="EMBL/GenBank/DDBJ databases">
        <title>Genomic Encyclopedia of Type Strains, Phase IV (KMG-V): Genome sequencing to study the core and pangenomes of soil and plant-associated prokaryotes.</title>
        <authorList>
            <person name="Whitman W."/>
        </authorList>
    </citation>
    <scope>NUCLEOTIDE SEQUENCE [LARGE SCALE GENOMIC DNA]</scope>
    <source>
        <strain evidence="2 3">SEMIA 4074</strain>
    </source>
</reference>
<evidence type="ECO:0000256" key="1">
    <source>
        <dbReference type="SAM" id="MobiDB-lite"/>
    </source>
</evidence>
<dbReference type="Proteomes" id="UP000524492">
    <property type="component" value="Unassembled WGS sequence"/>
</dbReference>
<organism evidence="2 3">
    <name type="scientific">Rhizobium aethiopicum</name>
    <dbReference type="NCBI Taxonomy" id="1138170"/>
    <lineage>
        <taxon>Bacteria</taxon>
        <taxon>Pseudomonadati</taxon>
        <taxon>Pseudomonadota</taxon>
        <taxon>Alphaproteobacteria</taxon>
        <taxon>Hyphomicrobiales</taxon>
        <taxon>Rhizobiaceae</taxon>
        <taxon>Rhizobium/Agrobacterium group</taxon>
        <taxon>Rhizobium</taxon>
    </lineage>
</organism>
<keyword evidence="3" id="KW-1185">Reference proteome</keyword>
<dbReference type="AlphaFoldDB" id="A0A7W6QAR8"/>
<proteinExistence type="predicted"/>
<comment type="caution">
    <text evidence="2">The sequence shown here is derived from an EMBL/GenBank/DDBJ whole genome shotgun (WGS) entry which is preliminary data.</text>
</comment>
<evidence type="ECO:0000313" key="2">
    <source>
        <dbReference type="EMBL" id="MBB4194120.1"/>
    </source>
</evidence>
<name>A0A7W6QAR8_9HYPH</name>
<protein>
    <submittedName>
        <fullName evidence="2">Uncharacterized protein</fullName>
    </submittedName>
</protein>